<feature type="compositionally biased region" description="Basic and acidic residues" evidence="1">
    <location>
        <begin position="204"/>
        <end position="213"/>
    </location>
</feature>
<reference evidence="3" key="1">
    <citation type="submission" date="2009-07" db="EMBL/GenBank/DDBJ databases">
        <title>Complete genome sequence of Rothia mucilaginosa DJ.</title>
        <authorList>
            <person name="Yamane K."/>
            <person name="Nambu T."/>
            <person name="Mashimo C."/>
            <person name="Sugimori C."/>
            <person name="Yamanaka T."/>
            <person name="Leung K."/>
            <person name="Fukushima H."/>
        </authorList>
    </citation>
    <scope>NUCLEOTIDE SEQUENCE [LARGE SCALE GENOMIC DNA]</scope>
    <source>
        <strain evidence="3">DY-18</strain>
    </source>
</reference>
<dbReference type="Proteomes" id="UP000001883">
    <property type="component" value="Chromosome"/>
</dbReference>
<feature type="region of interest" description="Disordered" evidence="1">
    <location>
        <begin position="150"/>
        <end position="171"/>
    </location>
</feature>
<proteinExistence type="predicted"/>
<reference evidence="2 3" key="2">
    <citation type="journal article" date="2010" name="J Osaka Dent Univ">
        <title>Isolation and identification of Rothia mucilaginosa from persistent apical periodontitis lesions.</title>
        <authorList>
            <person name="Yamane K."/>
            <person name="Yoshida M."/>
            <person name="Fujihira T."/>
            <person name="Baba T."/>
            <person name="Tsuji N."/>
            <person name="Hayashi H."/>
            <person name="Sugimori C."/>
            <person name="Yamanaka T."/>
            <person name="Mashimo C."/>
            <person name="Nambu T."/>
            <person name="Kawai H."/>
            <person name="Fukushima H."/>
        </authorList>
    </citation>
    <scope>NUCLEOTIDE SEQUENCE [LARGE SCALE GENOMIC DNA]</scope>
    <source>
        <strain evidence="2 3">DY-18</strain>
    </source>
</reference>
<evidence type="ECO:0000313" key="2">
    <source>
        <dbReference type="EMBL" id="BAI64116.1"/>
    </source>
</evidence>
<evidence type="ECO:0000313" key="3">
    <source>
        <dbReference type="Proteomes" id="UP000001883"/>
    </source>
</evidence>
<dbReference type="EMBL" id="AP011540">
    <property type="protein sequence ID" value="BAI64116.1"/>
    <property type="molecule type" value="Genomic_DNA"/>
</dbReference>
<name>D2NR40_ROTMD</name>
<evidence type="ECO:0000256" key="1">
    <source>
        <dbReference type="SAM" id="MobiDB-lite"/>
    </source>
</evidence>
<organism evidence="2 3">
    <name type="scientific">Rothia mucilaginosa (strain DY-18)</name>
    <name type="common">Stomatococcus mucilaginosus</name>
    <dbReference type="NCBI Taxonomy" id="680646"/>
    <lineage>
        <taxon>Bacteria</taxon>
        <taxon>Bacillati</taxon>
        <taxon>Actinomycetota</taxon>
        <taxon>Actinomycetes</taxon>
        <taxon>Micrococcales</taxon>
        <taxon>Micrococcaceae</taxon>
        <taxon>Rothia</taxon>
    </lineage>
</organism>
<protein>
    <submittedName>
        <fullName evidence="2">Uncharacterized protein</fullName>
    </submittedName>
</protein>
<gene>
    <name evidence="2" type="ordered locus">RMDY18_02840</name>
</gene>
<feature type="region of interest" description="Disordered" evidence="1">
    <location>
        <begin position="197"/>
        <end position="231"/>
    </location>
</feature>
<dbReference type="KEGG" id="rmu:RMDY18_02840"/>
<sequence length="300" mass="31925">MLGCALGRRVVGIGDVCAVGVNRRLLCRLVLLAHRGTLERNHPGVQGGVRLGGGNLRCCRVSRRSLRCYRLSGYRLSRLHCRGGAALGGFLGLVGDGGAGQVVHHIQLGNADRGDGVTQASAQVCLELFLVADRTIGGNGLSLIGRDRGAARVENRDEADQGSHEAEGDVRRANVHTCDHADREGYEVVTHLALAQGGGTQSDNRQDTEEAHAHGGCVRSGGYQRHRDGEDAGVDDRVGNHQFAVAVPHHVEGAESCDGYGIGNRHGQNSHWVLQISCRDVRGALCCLFFSFGLCVLCSI</sequence>
<dbReference type="HOGENOM" id="CLU_927135_0_0_11"/>
<keyword evidence="3" id="KW-1185">Reference proteome</keyword>
<accession>D2NR40</accession>
<reference evidence="2 3" key="3">
    <citation type="journal article" date="2010" name="Sequencing">
        <title>Complete Genome Sequence of Rothia mucilaginosa DY-18: A Clinical Isolate with Dense Meshwork-Like Structures from a Persistent Apical Periodontitis Lesion.</title>
        <authorList>
            <person name="Yamane K."/>
            <person name="Nambu T."/>
            <person name="Yamanaka T."/>
            <person name="Mashimo C."/>
            <person name="Sugimori C."/>
            <person name="Leung K.-P."/>
            <person name="Fukushima H."/>
        </authorList>
    </citation>
    <scope>NUCLEOTIDE SEQUENCE [LARGE SCALE GENOMIC DNA]</scope>
    <source>
        <strain evidence="2 3">DY-18</strain>
    </source>
</reference>
<dbReference type="AlphaFoldDB" id="D2NR40"/>